<dbReference type="EMBL" id="ATLC01000045">
    <property type="protein sequence ID" value="EPJ28221.1"/>
    <property type="molecule type" value="Genomic_DNA"/>
</dbReference>
<evidence type="ECO:0000313" key="3">
    <source>
        <dbReference type="Proteomes" id="UP000014627"/>
    </source>
</evidence>
<accession>A0ABN0MPK8</accession>
<evidence type="ECO:0000256" key="1">
    <source>
        <dbReference type="SAM" id="Coils"/>
    </source>
</evidence>
<name>A0ABN0MPK8_CHLPS</name>
<protein>
    <submittedName>
        <fullName evidence="2">Effector from type III secretion system family protein</fullName>
    </submittedName>
</protein>
<dbReference type="Proteomes" id="UP000014627">
    <property type="component" value="Unassembled WGS sequence"/>
</dbReference>
<comment type="caution">
    <text evidence="2">The sequence shown here is derived from an EMBL/GenBank/DDBJ whole genome shotgun (WGS) entry which is preliminary data.</text>
</comment>
<evidence type="ECO:0000313" key="2">
    <source>
        <dbReference type="EMBL" id="EPJ28221.1"/>
    </source>
</evidence>
<dbReference type="InterPro" id="IPR007606">
    <property type="entry name" value="T3SS_effector"/>
</dbReference>
<gene>
    <name evidence="2" type="ORF">CP99DC5_0434</name>
</gene>
<proteinExistence type="predicted"/>
<dbReference type="RefSeq" id="WP_016981699.1">
    <property type="nucleotide sequence ID" value="NZ_KE356190.1"/>
</dbReference>
<reference evidence="2 3" key="1">
    <citation type="submission" date="2013-04" db="EMBL/GenBank/DDBJ databases">
        <title>Genome sequence of Chlamydia psittaci 99DC5.</title>
        <authorList>
            <person name="Huot-Creasy H."/>
            <person name="McCracken C.L."/>
            <person name="Humphries M."/>
            <person name="Sachse K."/>
            <person name="Laroucau K."/>
            <person name="Bavoil P."/>
            <person name="Myers G.S."/>
        </authorList>
    </citation>
    <scope>NUCLEOTIDE SEQUENCE [LARGE SCALE GENOMIC DNA]</scope>
    <source>
        <strain evidence="2 3">99DC5</strain>
    </source>
</reference>
<feature type="coiled-coil region" evidence="1">
    <location>
        <begin position="355"/>
        <end position="382"/>
    </location>
</feature>
<dbReference type="Pfam" id="PF04518">
    <property type="entry name" value="Effector_1"/>
    <property type="match status" value="1"/>
</dbReference>
<keyword evidence="1" id="KW-0175">Coiled coil</keyword>
<organism evidence="2 3">
    <name type="scientific">Chlamydia psittaci 99DC5</name>
    <dbReference type="NCBI Taxonomy" id="1112251"/>
    <lineage>
        <taxon>Bacteria</taxon>
        <taxon>Pseudomonadati</taxon>
        <taxon>Chlamydiota</taxon>
        <taxon>Chlamydiia</taxon>
        <taxon>Chlamydiales</taxon>
        <taxon>Chlamydiaceae</taxon>
        <taxon>Chlamydia/Chlamydophila group</taxon>
        <taxon>Chlamydia</taxon>
    </lineage>
</organism>
<keyword evidence="3" id="KW-1185">Reference proteome</keyword>
<sequence length="866" mass="95702">MSSFYIQNRPKTVSGDGLFNIKLDHKFSNFNPKAQPAIDIETLNSGLYALKRVASIIEAGNVQASMLLNPNNTIFPSPPIAPKPRSANSTGSAQNTAEAIAGIQGTTAVALVPLILDGLQTFIDSTPDVHLEQLASVILAFLLVTPLKNKPELTQDEQKKVFSNCYQPQKKDILDQIKKEQATEIQKGKDALSEKLTSAGATEEEIQKALKEYEDKFTSDFFDAHVEKQYMTYRSTIGGATSKMMNDIKALAVSVPKPNKDNVNSVNGMVMLHAIFNGLTDAVNKEPALGGEEEVIKTQLTLSGYLSKESLTEEELQVIYTASQLPSKTTLDAYLKPRDAAIYREGITAAYQSAVQNLTSVRSDIENEKQTLENQLATFQQAVSCFTSWVNGSKTITEAKEYTSEIITAAMEASAGLNSLSQMQANLKNEEKQIFNTYVPRYLDLTIGSGNKVTQFIAKIDAFQEISEYTLNNAVTSDVTVKTVLKQKAEAIKNNPFYSAVSQQITTIASNALTNYIQSQNNYQIPKFDDFVQKELKPVTSSANGFSDQAAGVLQGFKTEADAHITQLQKQIADLEKKYTDLNPANASFTDARKAAVESWLNSESLGSAFIYLILNSQLPKQSAFLNPLVEEINFNNLAANAINDLLKITNHFSTTSVYYNLSSYLIQSKEGQDLFCGDYFETCLALSREKEYIARDADRCRRAQAFVNALLDKIKKLPGISSSQQSEMLDATSNYMYSLSITFNQLNVLNALLSNLHITPQKDKDNAYRKTVFKIEGPKDWIPTLASLEGFISNGFPHSTPTGGLGPLFTQIQSDQQNYTTQGQTQQLNLQNQMTNVQQEWTLVSTSMQVLNQILSKLVGEIYPN</sequence>